<sequence length="400" mass="44001">MGSNEMGGPMGDPIETEALDDSGSVTVRRFEYQIHISVQAVLEMLAGGTVTHVTCEHIEDVTVARKGDPRCPDDVFWDFQQIKTRDAVEPWTLTDVLKSGPLKSLWRTHGTVVGTGLTYQLTAGLEGHLDPADDAVVALSKGQGGGNAACRKRVATHLKVQEDALADFLPLVRIRPLPRRGEVDLRNTRVLADLGSGLPMAMIDALYDELLRRTRDATQGLPVARWTELLVLDNPPPAVLNKRLTAAAVADVRQRLTRPDHVLLEDLSQQLHGPETALVRKLRAGAASTEVIEDAQMLRAQAERHRFREQALGAWPGDQAIETDLDQRLLLLARRTGRAHRGQPHPADAIFDELQRLLDASPGTYDRHPLYAQDGVLLMGRACAISDECKFDWGSDRDAS</sequence>
<protein>
    <submittedName>
        <fullName evidence="2">DsDNA nuclease domain-containing protein</fullName>
    </submittedName>
</protein>
<dbReference type="Proteomes" id="UP001180724">
    <property type="component" value="Unassembled WGS sequence"/>
</dbReference>
<dbReference type="EMBL" id="JAVRFH010000085">
    <property type="protein sequence ID" value="MDT0615971.1"/>
    <property type="molecule type" value="Genomic_DNA"/>
</dbReference>
<evidence type="ECO:0000313" key="3">
    <source>
        <dbReference type="Proteomes" id="UP001180724"/>
    </source>
</evidence>
<feature type="domain" description="CD-NTase associated protein 4-like DNA endonuclease" evidence="1">
    <location>
        <begin position="21"/>
        <end position="99"/>
    </location>
</feature>
<proteinExistence type="predicted"/>
<evidence type="ECO:0000259" key="1">
    <source>
        <dbReference type="Pfam" id="PF14130"/>
    </source>
</evidence>
<gene>
    <name evidence="2" type="ORF">RM812_38300</name>
</gene>
<name>A0ABU3B0K3_9ACTN</name>
<reference evidence="2" key="1">
    <citation type="submission" date="2024-05" db="EMBL/GenBank/DDBJ databases">
        <title>30 novel species of actinomycetes from the DSMZ collection.</title>
        <authorList>
            <person name="Nouioui I."/>
        </authorList>
    </citation>
    <scope>NUCLEOTIDE SEQUENCE</scope>
    <source>
        <strain evidence="2">DSM 40712</strain>
    </source>
</reference>
<dbReference type="RefSeq" id="WP_311584890.1">
    <property type="nucleotide sequence ID" value="NZ_JAVRFH010000085.1"/>
</dbReference>
<comment type="caution">
    <text evidence="2">The sequence shown here is derived from an EMBL/GenBank/DDBJ whole genome shotgun (WGS) entry which is preliminary data.</text>
</comment>
<evidence type="ECO:0000313" key="2">
    <source>
        <dbReference type="EMBL" id="MDT0615971.1"/>
    </source>
</evidence>
<organism evidence="2 3">
    <name type="scientific">Streptomyces lancefieldiae</name>
    <dbReference type="NCBI Taxonomy" id="3075520"/>
    <lineage>
        <taxon>Bacteria</taxon>
        <taxon>Bacillati</taxon>
        <taxon>Actinomycetota</taxon>
        <taxon>Actinomycetes</taxon>
        <taxon>Kitasatosporales</taxon>
        <taxon>Streptomycetaceae</taxon>
        <taxon>Streptomyces</taxon>
    </lineage>
</organism>
<dbReference type="InterPro" id="IPR025382">
    <property type="entry name" value="Cap4-like_endonuclease_dom"/>
</dbReference>
<accession>A0ABU3B0K3</accession>
<keyword evidence="3" id="KW-1185">Reference proteome</keyword>
<dbReference type="Pfam" id="PF14130">
    <property type="entry name" value="Cap4_nuclease"/>
    <property type="match status" value="1"/>
</dbReference>